<reference evidence="2 3" key="1">
    <citation type="journal article" date="2013" name="Antonie Van Leeuwenhoek">
        <title>Dongia rigui sp. nov., isolated from freshwater of a large wetland in Korea.</title>
        <authorList>
            <person name="Baik K.S."/>
            <person name="Hwang Y.M."/>
            <person name="Choi J.S."/>
            <person name="Kwon J."/>
            <person name="Seong C.N."/>
        </authorList>
    </citation>
    <scope>NUCLEOTIDE SEQUENCE [LARGE SCALE GENOMIC DNA]</scope>
    <source>
        <strain evidence="2 3">04SU4-P</strain>
    </source>
</reference>
<sequence length="320" mass="33806">MHWQREIWRRRQAAVLLSLLLAACSTADYQKPIDDFAAATTDANASLAQLNDQVTDAYKAVLDRSVIEGKMFIKMADANCQTTSERCQLIVLADEGDEGEPYPPQPPLTDMTLVMSGIASYAQNLKDLLAADTASQVETQVNATLASVQNLAATVATAEGRPAGSVPAFATPVGAAVNWVVGKYVDHVKEDGLQEATAAAKPVIRQAADRFAMTATFVSDVPRSELAEDVSKALDDFRANGNASTLSALASSAARYDQLLVSAPPQLFERLGVAHDALADALQDQGVTAADAMAQIEAFAAEAQKLAKIIKDIKAVGGEG</sequence>
<accession>A0ABU5DTU0</accession>
<comment type="caution">
    <text evidence="2">The sequence shown here is derived from an EMBL/GenBank/DDBJ whole genome shotgun (WGS) entry which is preliminary data.</text>
</comment>
<evidence type="ECO:0000313" key="2">
    <source>
        <dbReference type="EMBL" id="MDY0870744.1"/>
    </source>
</evidence>
<dbReference type="Proteomes" id="UP001271769">
    <property type="component" value="Unassembled WGS sequence"/>
</dbReference>
<gene>
    <name evidence="2" type="ORF">SMD31_02380</name>
</gene>
<dbReference type="RefSeq" id="WP_320499075.1">
    <property type="nucleotide sequence ID" value="NZ_JAXCLX010000001.1"/>
</dbReference>
<protein>
    <recommendedName>
        <fullName evidence="4">Lipoprotein</fullName>
    </recommendedName>
</protein>
<evidence type="ECO:0000313" key="3">
    <source>
        <dbReference type="Proteomes" id="UP001271769"/>
    </source>
</evidence>
<dbReference type="PROSITE" id="PS51257">
    <property type="entry name" value="PROKAR_LIPOPROTEIN"/>
    <property type="match status" value="1"/>
</dbReference>
<feature type="signal peptide" evidence="1">
    <location>
        <begin position="1"/>
        <end position="27"/>
    </location>
</feature>
<evidence type="ECO:0000256" key="1">
    <source>
        <dbReference type="SAM" id="SignalP"/>
    </source>
</evidence>
<keyword evidence="1" id="KW-0732">Signal</keyword>
<name>A0ABU5DTU0_9PROT</name>
<feature type="chain" id="PRO_5046040489" description="Lipoprotein" evidence="1">
    <location>
        <begin position="28"/>
        <end position="320"/>
    </location>
</feature>
<dbReference type="EMBL" id="JAXCLX010000001">
    <property type="protein sequence ID" value="MDY0870744.1"/>
    <property type="molecule type" value="Genomic_DNA"/>
</dbReference>
<organism evidence="2 3">
    <name type="scientific">Dongia rigui</name>
    <dbReference type="NCBI Taxonomy" id="940149"/>
    <lineage>
        <taxon>Bacteria</taxon>
        <taxon>Pseudomonadati</taxon>
        <taxon>Pseudomonadota</taxon>
        <taxon>Alphaproteobacteria</taxon>
        <taxon>Rhodospirillales</taxon>
        <taxon>Dongiaceae</taxon>
        <taxon>Dongia</taxon>
    </lineage>
</organism>
<proteinExistence type="predicted"/>
<evidence type="ECO:0008006" key="4">
    <source>
        <dbReference type="Google" id="ProtNLM"/>
    </source>
</evidence>
<keyword evidence="3" id="KW-1185">Reference proteome</keyword>